<accession>A0A4R8S0S9</accession>
<comment type="caution">
    <text evidence="2">The sequence shown here is derived from an EMBL/GenBank/DDBJ whole genome shotgun (WGS) entry which is preliminary data.</text>
</comment>
<dbReference type="AlphaFoldDB" id="A0A4R8S0S9"/>
<dbReference type="Proteomes" id="UP000295703">
    <property type="component" value="Unassembled WGS sequence"/>
</dbReference>
<name>A0A4R8S0S9_COLTR</name>
<protein>
    <recommendedName>
        <fullName evidence="4">SMP domain-containing protein</fullName>
    </recommendedName>
</protein>
<feature type="compositionally biased region" description="Polar residues" evidence="1">
    <location>
        <begin position="1"/>
        <end position="18"/>
    </location>
</feature>
<evidence type="ECO:0000313" key="2">
    <source>
        <dbReference type="EMBL" id="TDZ74708.1"/>
    </source>
</evidence>
<reference evidence="2 3" key="1">
    <citation type="submission" date="2018-12" db="EMBL/GenBank/DDBJ databases">
        <title>Genome sequence and assembly of Colletotrichum trifolii.</title>
        <authorList>
            <person name="Gan P."/>
            <person name="Shirasu K."/>
        </authorList>
    </citation>
    <scope>NUCLEOTIDE SEQUENCE [LARGE SCALE GENOMIC DNA]</scope>
    <source>
        <strain evidence="2 3">543-2</strain>
    </source>
</reference>
<keyword evidence="3" id="KW-1185">Reference proteome</keyword>
<evidence type="ECO:0000256" key="1">
    <source>
        <dbReference type="SAM" id="MobiDB-lite"/>
    </source>
</evidence>
<evidence type="ECO:0008006" key="4">
    <source>
        <dbReference type="Google" id="ProtNLM"/>
    </source>
</evidence>
<gene>
    <name evidence="2" type="ORF">CTRI78_v000653</name>
</gene>
<organism evidence="2 3">
    <name type="scientific">Colletotrichum trifolii</name>
    <dbReference type="NCBI Taxonomy" id="5466"/>
    <lineage>
        <taxon>Eukaryota</taxon>
        <taxon>Fungi</taxon>
        <taxon>Dikarya</taxon>
        <taxon>Ascomycota</taxon>
        <taxon>Pezizomycotina</taxon>
        <taxon>Sordariomycetes</taxon>
        <taxon>Hypocreomycetidae</taxon>
        <taxon>Glomerellales</taxon>
        <taxon>Glomerellaceae</taxon>
        <taxon>Colletotrichum</taxon>
        <taxon>Colletotrichum orbiculare species complex</taxon>
    </lineage>
</organism>
<dbReference type="EMBL" id="RYZW01000003">
    <property type="protein sequence ID" value="TDZ74708.1"/>
    <property type="molecule type" value="Genomic_DNA"/>
</dbReference>
<feature type="compositionally biased region" description="Gly residues" evidence="1">
    <location>
        <begin position="44"/>
        <end position="62"/>
    </location>
</feature>
<sequence>MSHKMTQSDASRIQSTQDKGGKDMSKDGFAARAQAAGDKNANAGLGGQGGGQGGKGGQGQQGQQGQKK</sequence>
<proteinExistence type="predicted"/>
<evidence type="ECO:0000313" key="3">
    <source>
        <dbReference type="Proteomes" id="UP000295703"/>
    </source>
</evidence>
<feature type="region of interest" description="Disordered" evidence="1">
    <location>
        <begin position="1"/>
        <end position="68"/>
    </location>
</feature>